<dbReference type="RefSeq" id="WP_102991149.1">
    <property type="nucleotide sequence ID" value="NZ_FXTU01000005.1"/>
</dbReference>
<keyword evidence="2" id="KW-1185">Reference proteome</keyword>
<dbReference type="EMBL" id="FXTU01000005">
    <property type="protein sequence ID" value="SMP25006.1"/>
    <property type="molecule type" value="Genomic_DNA"/>
</dbReference>
<proteinExistence type="predicted"/>
<evidence type="ECO:0000313" key="2">
    <source>
        <dbReference type="Proteomes" id="UP001157946"/>
    </source>
</evidence>
<accession>A0AA45WQ97</accession>
<gene>
    <name evidence="1" type="ORF">SAMN06265361_1059</name>
</gene>
<evidence type="ECO:0000313" key="1">
    <source>
        <dbReference type="EMBL" id="SMP25006.1"/>
    </source>
</evidence>
<reference evidence="1" key="1">
    <citation type="submission" date="2017-05" db="EMBL/GenBank/DDBJ databases">
        <authorList>
            <person name="Varghese N."/>
            <person name="Submissions S."/>
        </authorList>
    </citation>
    <scope>NUCLEOTIDE SEQUENCE</scope>
    <source>
        <strain evidence="1">DSM 45262</strain>
    </source>
</reference>
<protein>
    <submittedName>
        <fullName evidence="1">Uncharacterized protein</fullName>
    </submittedName>
</protein>
<dbReference type="AlphaFoldDB" id="A0AA45WQ97"/>
<organism evidence="1 2">
    <name type="scientific">Laceyella tengchongensis</name>
    <dbReference type="NCBI Taxonomy" id="574699"/>
    <lineage>
        <taxon>Bacteria</taxon>
        <taxon>Bacillati</taxon>
        <taxon>Bacillota</taxon>
        <taxon>Bacilli</taxon>
        <taxon>Bacillales</taxon>
        <taxon>Thermoactinomycetaceae</taxon>
        <taxon>Laceyella</taxon>
    </lineage>
</organism>
<sequence>MPRYFYEKGNFISKLYDEFIAASIQPITMFGTPDPNAEVGFCLDVTIEVDETVTEELVSAVVNAHIPTAPPPPMTPQEKIDQIDFDGAQSTDELKAKLNELKAALLEWVV</sequence>
<name>A0AA45WQ97_9BACL</name>
<comment type="caution">
    <text evidence="1">The sequence shown here is derived from an EMBL/GenBank/DDBJ whole genome shotgun (WGS) entry which is preliminary data.</text>
</comment>
<dbReference type="Proteomes" id="UP001157946">
    <property type="component" value="Unassembled WGS sequence"/>
</dbReference>